<dbReference type="PANTHER" id="PTHR10907">
    <property type="entry name" value="REGUCALCIN"/>
    <property type="match status" value="1"/>
</dbReference>
<evidence type="ECO:0000256" key="6">
    <source>
        <dbReference type="PIRSR" id="PIRSR605511-2"/>
    </source>
</evidence>
<dbReference type="GO" id="GO:0005509">
    <property type="term" value="F:calcium ion binding"/>
    <property type="evidence" value="ECO:0007669"/>
    <property type="project" value="TreeGrafter"/>
</dbReference>
<accession>A0A9X4L6I6</accession>
<sequence>MQAKLLQESVQSTFAEGPLWDDENQCLFWIDNVENKIRAYYPQSNQYTFYQLQKSPMSLAKYSQNELIVIMKDGFYLYDLEKESLKEVFKPVDLNNKILLNDAKCDPQGRLWAGTVNDDFRLFKESQDSTQTEFHGQIAKLYRVERDFSYIETAKEKVTLSNGLDWDPVRNIMYYIDSANQAVSQFNYDSKTGQISNEETVYTFKESDGLPDGMTIDQEGMLYVALFKGGQVAKIDPFQKKWTNSITLPTSTVTSCAFGGENLKTLFMTTALAPLNEYERSQEPIAGYMFSVDLEVGGYKTNIFRTT</sequence>
<dbReference type="AlphaFoldDB" id="A0A9X4L6I6"/>
<evidence type="ECO:0000259" key="7">
    <source>
        <dbReference type="Pfam" id="PF08450"/>
    </source>
</evidence>
<keyword evidence="6" id="KW-0862">Zinc</keyword>
<evidence type="ECO:0000256" key="4">
    <source>
        <dbReference type="ARBA" id="ARBA00022837"/>
    </source>
</evidence>
<proteinExistence type="inferred from homology"/>
<evidence type="ECO:0000256" key="3">
    <source>
        <dbReference type="ARBA" id="ARBA00013871"/>
    </source>
</evidence>
<feature type="active site" description="Proton donor/acceptor" evidence="5">
    <location>
        <position position="212"/>
    </location>
</feature>
<keyword evidence="6" id="KW-0479">Metal-binding</keyword>
<dbReference type="Gene3D" id="2.120.10.30">
    <property type="entry name" value="TolB, C-terminal domain"/>
    <property type="match status" value="1"/>
</dbReference>
<evidence type="ECO:0000256" key="5">
    <source>
        <dbReference type="PIRSR" id="PIRSR605511-1"/>
    </source>
</evidence>
<dbReference type="InterPro" id="IPR013658">
    <property type="entry name" value="SGL"/>
</dbReference>
<dbReference type="Proteomes" id="UP001152302">
    <property type="component" value="Unassembled WGS sequence"/>
</dbReference>
<dbReference type="Pfam" id="PF08450">
    <property type="entry name" value="SGL"/>
    <property type="match status" value="1"/>
</dbReference>
<feature type="binding site" evidence="6">
    <location>
        <position position="162"/>
    </location>
    <ligand>
        <name>a divalent metal cation</name>
        <dbReference type="ChEBI" id="CHEBI:60240"/>
    </ligand>
</feature>
<protein>
    <recommendedName>
        <fullName evidence="3">Lactonase drp35</fullName>
    </recommendedName>
</protein>
<gene>
    <name evidence="8" type="ORF">M4L21_00990</name>
</gene>
<organism evidence="8 9">
    <name type="scientific">Staphylococcus equorum</name>
    <dbReference type="NCBI Taxonomy" id="246432"/>
    <lineage>
        <taxon>Bacteria</taxon>
        <taxon>Bacillati</taxon>
        <taxon>Bacillota</taxon>
        <taxon>Bacilli</taxon>
        <taxon>Bacillales</taxon>
        <taxon>Staphylococcaceae</taxon>
        <taxon>Staphylococcus</taxon>
    </lineage>
</organism>
<keyword evidence="4" id="KW-0106">Calcium</keyword>
<dbReference type="GO" id="GO:0004341">
    <property type="term" value="F:gluconolactonase activity"/>
    <property type="evidence" value="ECO:0007669"/>
    <property type="project" value="TreeGrafter"/>
</dbReference>
<feature type="domain" description="SMP-30/Gluconolactonase/LRE-like region" evidence="7">
    <location>
        <begin position="14"/>
        <end position="271"/>
    </location>
</feature>
<feature type="binding site" evidence="6">
    <location>
        <position position="101"/>
    </location>
    <ligand>
        <name>substrate</name>
    </ligand>
</feature>
<evidence type="ECO:0000313" key="9">
    <source>
        <dbReference type="Proteomes" id="UP001152302"/>
    </source>
</evidence>
<evidence type="ECO:0000256" key="1">
    <source>
        <dbReference type="ARBA" id="ARBA00001913"/>
    </source>
</evidence>
<name>A0A9X4L6I6_9STAP</name>
<dbReference type="EMBL" id="JAMBPX010000001">
    <property type="protein sequence ID" value="MDG0857885.1"/>
    <property type="molecule type" value="Genomic_DNA"/>
</dbReference>
<reference evidence="8" key="1">
    <citation type="submission" date="2022-05" db="EMBL/GenBank/DDBJ databases">
        <title>Comparative genomics of Staphylococcus equorum isolates.</title>
        <authorList>
            <person name="Luelf R.H."/>
        </authorList>
    </citation>
    <scope>NUCLEOTIDE SEQUENCE</scope>
    <source>
        <strain evidence="8">TMW 2.2343</strain>
    </source>
</reference>
<evidence type="ECO:0000313" key="8">
    <source>
        <dbReference type="EMBL" id="MDG0857885.1"/>
    </source>
</evidence>
<feature type="binding site" evidence="6">
    <location>
        <position position="119"/>
    </location>
    <ligand>
        <name>substrate</name>
    </ligand>
</feature>
<dbReference type="InterPro" id="IPR005511">
    <property type="entry name" value="SMP-30"/>
</dbReference>
<comment type="cofactor">
    <cofactor evidence="6">
        <name>Zn(2+)</name>
        <dbReference type="ChEBI" id="CHEBI:29105"/>
    </cofactor>
    <text evidence="6">Binds 1 divalent metal cation per subunit.</text>
</comment>
<dbReference type="PRINTS" id="PR01790">
    <property type="entry name" value="SMP30FAMILY"/>
</dbReference>
<dbReference type="SUPFAM" id="SSF63829">
    <property type="entry name" value="Calcium-dependent phosphotriesterase"/>
    <property type="match status" value="1"/>
</dbReference>
<feature type="binding site" evidence="6">
    <location>
        <position position="16"/>
    </location>
    <ligand>
        <name>a divalent metal cation</name>
        <dbReference type="ChEBI" id="CHEBI:60240"/>
    </ligand>
</feature>
<dbReference type="RefSeq" id="WP_277580377.1">
    <property type="nucleotide sequence ID" value="NZ_JAMBPV010000001.1"/>
</dbReference>
<dbReference type="GO" id="GO:0019853">
    <property type="term" value="P:L-ascorbic acid biosynthetic process"/>
    <property type="evidence" value="ECO:0007669"/>
    <property type="project" value="TreeGrafter"/>
</dbReference>
<comment type="similarity">
    <text evidence="2">Belongs to the SMP-30/CGR1 family.</text>
</comment>
<evidence type="ECO:0000256" key="2">
    <source>
        <dbReference type="ARBA" id="ARBA00008853"/>
    </source>
</evidence>
<feature type="binding site" evidence="6">
    <location>
        <position position="212"/>
    </location>
    <ligand>
        <name>a divalent metal cation</name>
        <dbReference type="ChEBI" id="CHEBI:60240"/>
    </ligand>
</feature>
<dbReference type="PANTHER" id="PTHR10907:SF47">
    <property type="entry name" value="REGUCALCIN"/>
    <property type="match status" value="1"/>
</dbReference>
<comment type="cofactor">
    <cofactor evidence="1">
        <name>Ca(2+)</name>
        <dbReference type="ChEBI" id="CHEBI:29108"/>
    </cofactor>
</comment>
<dbReference type="InterPro" id="IPR011042">
    <property type="entry name" value="6-blade_b-propeller_TolB-like"/>
</dbReference>
<comment type="caution">
    <text evidence="8">The sequence shown here is derived from an EMBL/GenBank/DDBJ whole genome shotgun (WGS) entry which is preliminary data.</text>
</comment>